<dbReference type="PANTHER" id="PTHR43758:SF2">
    <property type="entry name" value="OXIDIZED PURINE NUCLEOSIDE TRIPHOSPHATE HYDROLASE"/>
    <property type="match status" value="1"/>
</dbReference>
<accession>A0A0R1N2A6</accession>
<evidence type="ECO:0000256" key="4">
    <source>
        <dbReference type="ARBA" id="ARBA00022801"/>
    </source>
</evidence>
<dbReference type="AlphaFoldDB" id="A0A0R1N2A6"/>
<evidence type="ECO:0000256" key="3">
    <source>
        <dbReference type="ARBA" id="ARBA00022723"/>
    </source>
</evidence>
<dbReference type="OrthoDB" id="9804563at2"/>
<protein>
    <submittedName>
        <fullName evidence="7">Nucleotide NUDIX family hydrolase</fullName>
    </submittedName>
</protein>
<comment type="similarity">
    <text evidence="2">Belongs to the Nudix hydrolase family.</text>
</comment>
<keyword evidence="8" id="KW-1185">Reference proteome</keyword>
<sequence>MAKYKYTLALITDGRQILMFNRFKPPYPGLWNGIGGKVETGETPLAAGCREIMEETTITADEYTMAQLGVIDWYVNGEFRDGIYLFRALLHTPISHSRYPQWMREGILQPYRADWLTRSDNTGVVPDVQRIIPEILAADQLYVETNFEAERLTHFALLDPVQVMRDTDGNLL</sequence>
<dbReference type="STRING" id="1423792.FD09_GL000588"/>
<dbReference type="PATRIC" id="fig|1423792.3.peg.600"/>
<evidence type="ECO:0000256" key="2">
    <source>
        <dbReference type="ARBA" id="ARBA00005582"/>
    </source>
</evidence>
<gene>
    <name evidence="7" type="ORF">FD09_GL000588</name>
</gene>
<feature type="domain" description="Nudix hydrolase" evidence="6">
    <location>
        <begin position="2"/>
        <end position="138"/>
    </location>
</feature>
<dbReference type="GO" id="GO:0005737">
    <property type="term" value="C:cytoplasm"/>
    <property type="evidence" value="ECO:0007669"/>
    <property type="project" value="TreeGrafter"/>
</dbReference>
<dbReference type="RefSeq" id="WP_057821348.1">
    <property type="nucleotide sequence ID" value="NZ_AZEC01000011.1"/>
</dbReference>
<comment type="caution">
    <text evidence="7">The sequence shown here is derived from an EMBL/GenBank/DDBJ whole genome shotgun (WGS) entry which is preliminary data.</text>
</comment>
<dbReference type="SUPFAM" id="SSF55811">
    <property type="entry name" value="Nudix"/>
    <property type="match status" value="1"/>
</dbReference>
<organism evidence="7 8">
    <name type="scientific">Schleiferilactobacillus perolens DSM 12744</name>
    <dbReference type="NCBI Taxonomy" id="1423792"/>
    <lineage>
        <taxon>Bacteria</taxon>
        <taxon>Bacillati</taxon>
        <taxon>Bacillota</taxon>
        <taxon>Bacilli</taxon>
        <taxon>Lactobacillales</taxon>
        <taxon>Lactobacillaceae</taxon>
        <taxon>Schleiferilactobacillus</taxon>
    </lineage>
</organism>
<dbReference type="Pfam" id="PF00293">
    <property type="entry name" value="NUDIX"/>
    <property type="match status" value="1"/>
</dbReference>
<reference evidence="7 8" key="1">
    <citation type="journal article" date="2015" name="Genome Announc.">
        <title>Expanding the biotechnology potential of lactobacilli through comparative genomics of 213 strains and associated genera.</title>
        <authorList>
            <person name="Sun Z."/>
            <person name="Harris H.M."/>
            <person name="McCann A."/>
            <person name="Guo C."/>
            <person name="Argimon S."/>
            <person name="Zhang W."/>
            <person name="Yang X."/>
            <person name="Jeffery I.B."/>
            <person name="Cooney J.C."/>
            <person name="Kagawa T.F."/>
            <person name="Liu W."/>
            <person name="Song Y."/>
            <person name="Salvetti E."/>
            <person name="Wrobel A."/>
            <person name="Rasinkangas P."/>
            <person name="Parkhill J."/>
            <person name="Rea M.C."/>
            <person name="O'Sullivan O."/>
            <person name="Ritari J."/>
            <person name="Douillard F.P."/>
            <person name="Paul Ross R."/>
            <person name="Yang R."/>
            <person name="Briner A.E."/>
            <person name="Felis G.E."/>
            <person name="de Vos W.M."/>
            <person name="Barrangou R."/>
            <person name="Klaenhammer T.R."/>
            <person name="Caufield P.W."/>
            <person name="Cui Y."/>
            <person name="Zhang H."/>
            <person name="O'Toole P.W."/>
        </authorList>
    </citation>
    <scope>NUCLEOTIDE SEQUENCE [LARGE SCALE GENOMIC DNA]</scope>
    <source>
        <strain evidence="7 8">DSM 12744</strain>
    </source>
</reference>
<proteinExistence type="inferred from homology"/>
<dbReference type="GO" id="GO:0016818">
    <property type="term" value="F:hydrolase activity, acting on acid anhydrides, in phosphorus-containing anhydrides"/>
    <property type="evidence" value="ECO:0007669"/>
    <property type="project" value="TreeGrafter"/>
</dbReference>
<dbReference type="PROSITE" id="PS51462">
    <property type="entry name" value="NUDIX"/>
    <property type="match status" value="1"/>
</dbReference>
<comment type="cofactor">
    <cofactor evidence="1">
        <name>Mg(2+)</name>
        <dbReference type="ChEBI" id="CHEBI:18420"/>
    </cofactor>
</comment>
<dbReference type="EMBL" id="AZEC01000011">
    <property type="protein sequence ID" value="KRL11666.1"/>
    <property type="molecule type" value="Genomic_DNA"/>
</dbReference>
<keyword evidence="4 7" id="KW-0378">Hydrolase</keyword>
<evidence type="ECO:0000259" key="6">
    <source>
        <dbReference type="PROSITE" id="PS51462"/>
    </source>
</evidence>
<dbReference type="Gene3D" id="3.90.79.10">
    <property type="entry name" value="Nucleoside Triphosphate Pyrophosphohydrolase"/>
    <property type="match status" value="1"/>
</dbReference>
<evidence type="ECO:0000313" key="8">
    <source>
        <dbReference type="Proteomes" id="UP000051330"/>
    </source>
</evidence>
<keyword evidence="5" id="KW-0460">Magnesium</keyword>
<evidence type="ECO:0000256" key="1">
    <source>
        <dbReference type="ARBA" id="ARBA00001946"/>
    </source>
</evidence>
<evidence type="ECO:0000313" key="7">
    <source>
        <dbReference type="EMBL" id="KRL11666.1"/>
    </source>
</evidence>
<dbReference type="PANTHER" id="PTHR43758">
    <property type="entry name" value="7,8-DIHYDRO-8-OXOGUANINE TRIPHOSPHATASE"/>
    <property type="match status" value="1"/>
</dbReference>
<dbReference type="InterPro" id="IPR015797">
    <property type="entry name" value="NUDIX_hydrolase-like_dom_sf"/>
</dbReference>
<keyword evidence="3" id="KW-0479">Metal-binding</keyword>
<evidence type="ECO:0000256" key="5">
    <source>
        <dbReference type="ARBA" id="ARBA00022842"/>
    </source>
</evidence>
<dbReference type="InterPro" id="IPR000086">
    <property type="entry name" value="NUDIX_hydrolase_dom"/>
</dbReference>
<dbReference type="Proteomes" id="UP000051330">
    <property type="component" value="Unassembled WGS sequence"/>
</dbReference>
<name>A0A0R1N2A6_9LACO</name>
<dbReference type="GO" id="GO:0046872">
    <property type="term" value="F:metal ion binding"/>
    <property type="evidence" value="ECO:0007669"/>
    <property type="project" value="UniProtKB-KW"/>
</dbReference>